<gene>
    <name evidence="7" type="ordered locus">Pyrfu_0946</name>
</gene>
<keyword evidence="8" id="KW-1185">Reference proteome</keyword>
<organism evidence="7 8">
    <name type="scientific">Pyrolobus fumarii (strain DSM 11204 / 1A)</name>
    <dbReference type="NCBI Taxonomy" id="694429"/>
    <lineage>
        <taxon>Archaea</taxon>
        <taxon>Thermoproteota</taxon>
        <taxon>Thermoprotei</taxon>
        <taxon>Desulfurococcales</taxon>
        <taxon>Pyrodictiaceae</taxon>
        <taxon>Pyrolobus</taxon>
    </lineage>
</organism>
<dbReference type="InParanoid" id="G0EEC1"/>
<evidence type="ECO:0000313" key="7">
    <source>
        <dbReference type="EMBL" id="AEM38815.1"/>
    </source>
</evidence>
<dbReference type="FunCoup" id="G0EEC1">
    <property type="interactions" value="14"/>
</dbReference>
<dbReference type="KEGG" id="pfm:Pyrfu_0946"/>
<dbReference type="Gene3D" id="3.10.105.10">
    <property type="entry name" value="Dipeptide-binding Protein, Domain 3"/>
    <property type="match status" value="1"/>
</dbReference>
<dbReference type="GO" id="GO:0015833">
    <property type="term" value="P:peptide transport"/>
    <property type="evidence" value="ECO:0007669"/>
    <property type="project" value="TreeGrafter"/>
</dbReference>
<protein>
    <submittedName>
        <fullName evidence="7">Extracellular solute-binding protein family 5</fullName>
    </submittedName>
</protein>
<comment type="similarity">
    <text evidence="1">Belongs to the bacterial solute-binding protein 5 family.</text>
</comment>
<evidence type="ECO:0000259" key="6">
    <source>
        <dbReference type="Pfam" id="PF00496"/>
    </source>
</evidence>
<dbReference type="PANTHER" id="PTHR30290">
    <property type="entry name" value="PERIPLASMIC BINDING COMPONENT OF ABC TRANSPORTER"/>
    <property type="match status" value="1"/>
</dbReference>
<evidence type="ECO:0000256" key="4">
    <source>
        <dbReference type="SAM" id="MobiDB-lite"/>
    </source>
</evidence>
<keyword evidence="3" id="KW-0732">Signal</keyword>
<feature type="region of interest" description="Disordered" evidence="4">
    <location>
        <begin position="824"/>
        <end position="843"/>
    </location>
</feature>
<evidence type="ECO:0000313" key="8">
    <source>
        <dbReference type="Proteomes" id="UP000001037"/>
    </source>
</evidence>
<dbReference type="eggNOG" id="arCOG01672">
    <property type="taxonomic scope" value="Archaea"/>
</dbReference>
<dbReference type="Gene3D" id="3.40.190.10">
    <property type="entry name" value="Periplasmic binding protein-like II"/>
    <property type="match status" value="1"/>
</dbReference>
<evidence type="ECO:0000256" key="3">
    <source>
        <dbReference type="ARBA" id="ARBA00022729"/>
    </source>
</evidence>
<dbReference type="EMBL" id="CP002838">
    <property type="protein sequence ID" value="AEM38815.1"/>
    <property type="molecule type" value="Genomic_DNA"/>
</dbReference>
<dbReference type="Proteomes" id="UP000001037">
    <property type="component" value="Chromosome"/>
</dbReference>
<dbReference type="InterPro" id="IPR039424">
    <property type="entry name" value="SBP_5"/>
</dbReference>
<keyword evidence="5" id="KW-0812">Transmembrane</keyword>
<feature type="domain" description="Solute-binding protein family 5" evidence="6">
    <location>
        <begin position="52"/>
        <end position="279"/>
    </location>
</feature>
<keyword evidence="5" id="KW-1133">Transmembrane helix</keyword>
<dbReference type="Pfam" id="PF00496">
    <property type="entry name" value="SBP_bac_5"/>
    <property type="match status" value="1"/>
</dbReference>
<dbReference type="SUPFAM" id="SSF53850">
    <property type="entry name" value="Periplasmic binding protein-like II"/>
    <property type="match status" value="2"/>
</dbReference>
<sequence length="906" mass="99796">MGLATYTDPLYTPLSKGACLAGDSVQRLMAALVLLLITIPTLGILVHAQGQEQLVEKIVVMRITEDDPAIQSLLSGDTQARLFRIRDPNLAKKMMAQGFKVVAPLSGLVDILVNPVQCRDGSFNPFTIPEVRYALNFIINRKEIANEIYKGAAVPAIIPYSEVDPDYIKLLPVAAKYEVEFAKGFEYAKKLITEAMEKAGAKLVDGKWYYNGKPVTIKFVIRIEDERKQVGEYVAKKLEELGFTVEKIYKDFRGAFDVVYGDDPGKCQWHLYTEGWGFTGMTAYDHDTAVAFFSSLYGFQPGWGEASYVNYYPPKEINDTAEKLVKGEYKTPEEYWALYRKLVDLGIRDSVRVFVVWTRDFYIINPNVKGIIESPKASPWNTWTYLNLHYTGPEVKFSNRYVYSQGWPWNPVGGFQDLYSVTSVATAIYLPGITSKPTTGEPGWSLIASFKVERGNPVVKVPEDAITWDPEKHAWVSAGGKVAKNAVVINYKLLGKLKFHDGSTETIADLLAMIYLIKEWSSQAGEGDTRYESALASQYAPFLTNFVAVKVINETAVIVYTNFTHMDDGIVAQQADIWTGTPLELYLAMEKLVEAGEAAFTMSGAKAANKPAVHLVSKDQCEKMAAMLREIIEKKEMPDWVKGLIDLGYLTADEFYKRLENLLNFYEKYGHMLVGNGPFMLESYDAANDVATLVRVPDYPISPEQVAKELGKHVARVEAVQLINEGIIEVAEPGTPVAKIKVSVDGKPAAAKAVKVYAMAVSEKGDVVMLDAKYVKPGIFEIVLKKPLPEGDYKLVIYVYPAGYSQPAKAIASITVLMAPEETTTTTTTPATETVTTTKPAETAAPATTTVTVTKTTTETVVKTSVSTVTTTVTETVQTGNTGMMAAAAVAALIVGLAIGYLVKRS</sequence>
<keyword evidence="5" id="KW-0472">Membrane</keyword>
<evidence type="ECO:0000256" key="2">
    <source>
        <dbReference type="ARBA" id="ARBA00022448"/>
    </source>
</evidence>
<dbReference type="PANTHER" id="PTHR30290:SF9">
    <property type="entry name" value="OLIGOPEPTIDE-BINDING PROTEIN APPA"/>
    <property type="match status" value="1"/>
</dbReference>
<proteinExistence type="inferred from homology"/>
<dbReference type="GO" id="GO:1904680">
    <property type="term" value="F:peptide transmembrane transporter activity"/>
    <property type="evidence" value="ECO:0007669"/>
    <property type="project" value="TreeGrafter"/>
</dbReference>
<evidence type="ECO:0000256" key="1">
    <source>
        <dbReference type="ARBA" id="ARBA00005695"/>
    </source>
</evidence>
<reference evidence="7 8" key="1">
    <citation type="journal article" date="2011" name="Stand. Genomic Sci.">
        <title>Complete genome sequence of the hyperthermophilic chemolithoautotroph Pyrolobus fumarii type strain (1A).</title>
        <authorList>
            <person name="Anderson I."/>
            <person name="Goker M."/>
            <person name="Nolan M."/>
            <person name="Lucas S."/>
            <person name="Hammon N."/>
            <person name="Deshpande S."/>
            <person name="Cheng J.F."/>
            <person name="Tapia R."/>
            <person name="Han C."/>
            <person name="Goodwin L."/>
            <person name="Pitluck S."/>
            <person name="Huntemann M."/>
            <person name="Liolios K."/>
            <person name="Ivanova N."/>
            <person name="Pagani I."/>
            <person name="Mavromatis K."/>
            <person name="Ovchinikova G."/>
            <person name="Pati A."/>
            <person name="Chen A."/>
            <person name="Palaniappan K."/>
            <person name="Land M."/>
            <person name="Hauser L."/>
            <person name="Brambilla E.M."/>
            <person name="Huber H."/>
            <person name="Yasawong M."/>
            <person name="Rohde M."/>
            <person name="Spring S."/>
            <person name="Abt B."/>
            <person name="Sikorski J."/>
            <person name="Wirth R."/>
            <person name="Detter J.C."/>
            <person name="Woyke T."/>
            <person name="Bristow J."/>
            <person name="Eisen J.A."/>
            <person name="Markowitz V."/>
            <person name="Hugenholtz P."/>
            <person name="Kyrpides N.C."/>
            <person name="Klenk H.P."/>
            <person name="Lapidus A."/>
        </authorList>
    </citation>
    <scope>NUCLEOTIDE SEQUENCE [LARGE SCALE GENOMIC DNA]</scope>
    <source>
        <strain evidence="8">DSM 11204 / 1A</strain>
    </source>
</reference>
<keyword evidence="2" id="KW-0813">Transport</keyword>
<dbReference type="HOGENOM" id="CLU_010991_0_0_2"/>
<name>G0EEC1_PYRF1</name>
<feature type="transmembrane region" description="Helical" evidence="5">
    <location>
        <begin position="884"/>
        <end position="903"/>
    </location>
</feature>
<accession>G0EEC1</accession>
<dbReference type="AlphaFoldDB" id="G0EEC1"/>
<dbReference type="InterPro" id="IPR000914">
    <property type="entry name" value="SBP_5_dom"/>
</dbReference>
<evidence type="ECO:0000256" key="5">
    <source>
        <dbReference type="SAM" id="Phobius"/>
    </source>
</evidence>
<dbReference type="STRING" id="694429.Pyrfu_0946"/>